<dbReference type="InterPro" id="IPR013482">
    <property type="entry name" value="Molybde_CF_guanTrfase"/>
</dbReference>
<dbReference type="PANTHER" id="PTHR19136:SF81">
    <property type="entry name" value="MOLYBDENUM COFACTOR GUANYLYLTRANSFERASE"/>
    <property type="match status" value="1"/>
</dbReference>
<dbReference type="InterPro" id="IPR029044">
    <property type="entry name" value="Nucleotide-diphossugar_trans"/>
</dbReference>
<name>A0ABU1W2Z8_9GAMM</name>
<dbReference type="CDD" id="cd02503">
    <property type="entry name" value="MobA"/>
    <property type="match status" value="1"/>
</dbReference>
<evidence type="ECO:0000256" key="3">
    <source>
        <dbReference type="ARBA" id="ARBA00022723"/>
    </source>
</evidence>
<evidence type="ECO:0000313" key="10">
    <source>
        <dbReference type="Proteomes" id="UP001257909"/>
    </source>
</evidence>
<sequence>MLENFGAILLCGGKSSRMGQDKALLRYQASAYCWQGIAPTLLEHQQLVLIQTGASEILLSGNRAGAIADHWPDKGPLAGIHACLSQSKYQLNLVIPVDMPGLSPRLLETLVQRHQGDVSTFAESTLPCVLRRSEALLDYLELQLQQGGSQCSLRQLQQQWQVHQTPCPAPEQLFNLNTITEWRQHQSVRENLWPFSSAAY</sequence>
<dbReference type="RefSeq" id="WP_310280525.1">
    <property type="nucleotide sequence ID" value="NZ_JAVDWR010000015.1"/>
</dbReference>
<keyword evidence="3" id="KW-0479">Metal-binding</keyword>
<proteinExistence type="predicted"/>
<dbReference type="Pfam" id="PF12804">
    <property type="entry name" value="NTP_transf_3"/>
    <property type="match status" value="1"/>
</dbReference>
<organism evidence="9 10">
    <name type="scientific">Rheinheimera soli</name>
    <dbReference type="NCBI Taxonomy" id="443616"/>
    <lineage>
        <taxon>Bacteria</taxon>
        <taxon>Pseudomonadati</taxon>
        <taxon>Pseudomonadota</taxon>
        <taxon>Gammaproteobacteria</taxon>
        <taxon>Chromatiales</taxon>
        <taxon>Chromatiaceae</taxon>
        <taxon>Rheinheimera</taxon>
    </lineage>
</organism>
<keyword evidence="5" id="KW-0460">Magnesium</keyword>
<dbReference type="Gene3D" id="3.90.550.10">
    <property type="entry name" value="Spore Coat Polysaccharide Biosynthesis Protein SpsA, Chain A"/>
    <property type="match status" value="1"/>
</dbReference>
<gene>
    <name evidence="9" type="ORF">J2W69_003305</name>
</gene>
<evidence type="ECO:0000256" key="7">
    <source>
        <dbReference type="ARBA" id="ARBA00023150"/>
    </source>
</evidence>
<comment type="caution">
    <text evidence="9">The sequence shown here is derived from an EMBL/GenBank/DDBJ whole genome shotgun (WGS) entry which is preliminary data.</text>
</comment>
<evidence type="ECO:0000256" key="1">
    <source>
        <dbReference type="ARBA" id="ARBA00022490"/>
    </source>
</evidence>
<keyword evidence="10" id="KW-1185">Reference proteome</keyword>
<keyword evidence="1" id="KW-0963">Cytoplasm</keyword>
<dbReference type="PANTHER" id="PTHR19136">
    <property type="entry name" value="MOLYBDENUM COFACTOR GUANYLYLTRANSFERASE"/>
    <property type="match status" value="1"/>
</dbReference>
<reference evidence="9 10" key="1">
    <citation type="submission" date="2023-07" db="EMBL/GenBank/DDBJ databases">
        <title>Sorghum-associated microbial communities from plants grown in Nebraska, USA.</title>
        <authorList>
            <person name="Schachtman D."/>
        </authorList>
    </citation>
    <scope>NUCLEOTIDE SEQUENCE [LARGE SCALE GENOMIC DNA]</scope>
    <source>
        <strain evidence="9 10">4138</strain>
    </source>
</reference>
<dbReference type="InterPro" id="IPR025877">
    <property type="entry name" value="MobA-like_NTP_Trfase"/>
</dbReference>
<dbReference type="GO" id="GO:0061603">
    <property type="term" value="F:molybdenum cofactor guanylyltransferase activity"/>
    <property type="evidence" value="ECO:0007669"/>
    <property type="project" value="UniProtKB-EC"/>
</dbReference>
<evidence type="ECO:0000256" key="5">
    <source>
        <dbReference type="ARBA" id="ARBA00022842"/>
    </source>
</evidence>
<protein>
    <submittedName>
        <fullName evidence="9">Molybdopterin-guanine dinucleotide biosynthesis protein A</fullName>
        <ecNumber evidence="9">2.7.7.77</ecNumber>
    </submittedName>
</protein>
<evidence type="ECO:0000313" key="9">
    <source>
        <dbReference type="EMBL" id="MDR7122346.1"/>
    </source>
</evidence>
<keyword evidence="4" id="KW-0547">Nucleotide-binding</keyword>
<evidence type="ECO:0000256" key="4">
    <source>
        <dbReference type="ARBA" id="ARBA00022741"/>
    </source>
</evidence>
<accession>A0ABU1W2Z8</accession>
<keyword evidence="6" id="KW-0342">GTP-binding</keyword>
<feature type="domain" description="MobA-like NTP transferase" evidence="8">
    <location>
        <begin position="7"/>
        <end position="156"/>
    </location>
</feature>
<evidence type="ECO:0000256" key="2">
    <source>
        <dbReference type="ARBA" id="ARBA00022679"/>
    </source>
</evidence>
<dbReference type="EMBL" id="JAVDWR010000015">
    <property type="protein sequence ID" value="MDR7122346.1"/>
    <property type="molecule type" value="Genomic_DNA"/>
</dbReference>
<dbReference type="EC" id="2.7.7.77" evidence="9"/>
<dbReference type="SUPFAM" id="SSF53448">
    <property type="entry name" value="Nucleotide-diphospho-sugar transferases"/>
    <property type="match status" value="1"/>
</dbReference>
<keyword evidence="9" id="KW-0548">Nucleotidyltransferase</keyword>
<evidence type="ECO:0000256" key="6">
    <source>
        <dbReference type="ARBA" id="ARBA00023134"/>
    </source>
</evidence>
<keyword evidence="7" id="KW-0501">Molybdenum cofactor biosynthesis</keyword>
<keyword evidence="2 9" id="KW-0808">Transferase</keyword>
<dbReference type="Proteomes" id="UP001257909">
    <property type="component" value="Unassembled WGS sequence"/>
</dbReference>
<evidence type="ECO:0000259" key="8">
    <source>
        <dbReference type="Pfam" id="PF12804"/>
    </source>
</evidence>